<dbReference type="InterPro" id="IPR050361">
    <property type="entry name" value="MPP/UQCRC_Complex"/>
</dbReference>
<dbReference type="SUPFAM" id="SSF63411">
    <property type="entry name" value="LuxS/MPP-like metallohydrolase"/>
    <property type="match status" value="2"/>
</dbReference>
<comment type="cofactor">
    <cofactor evidence="1">
        <name>Zn(2+)</name>
        <dbReference type="ChEBI" id="CHEBI:29105"/>
    </cofactor>
</comment>
<organism evidence="6 7">
    <name type="scientific">Gemmata massiliana</name>
    <dbReference type="NCBI Taxonomy" id="1210884"/>
    <lineage>
        <taxon>Bacteria</taxon>
        <taxon>Pseudomonadati</taxon>
        <taxon>Planctomycetota</taxon>
        <taxon>Planctomycetia</taxon>
        <taxon>Gemmatales</taxon>
        <taxon>Gemmataceae</taxon>
        <taxon>Gemmata</taxon>
    </lineage>
</organism>
<dbReference type="EMBL" id="LR593886">
    <property type="protein sequence ID" value="VTR95918.1"/>
    <property type="molecule type" value="Genomic_DNA"/>
</dbReference>
<keyword evidence="7" id="KW-1185">Reference proteome</keyword>
<evidence type="ECO:0008006" key="8">
    <source>
        <dbReference type="Google" id="ProtNLM"/>
    </source>
</evidence>
<evidence type="ECO:0000259" key="5">
    <source>
        <dbReference type="Pfam" id="PF05193"/>
    </source>
</evidence>
<proteinExistence type="inferred from homology"/>
<reference evidence="6 7" key="1">
    <citation type="submission" date="2019-05" db="EMBL/GenBank/DDBJ databases">
        <authorList>
            <consortium name="Science for Life Laboratories"/>
        </authorList>
    </citation>
    <scope>NUCLEOTIDE SEQUENCE [LARGE SCALE GENOMIC DNA]</scope>
    <source>
        <strain evidence="6">Soil9</strain>
    </source>
</reference>
<evidence type="ECO:0000256" key="2">
    <source>
        <dbReference type="ARBA" id="ARBA00007261"/>
    </source>
</evidence>
<dbReference type="InterPro" id="IPR011765">
    <property type="entry name" value="Pept_M16_N"/>
</dbReference>
<dbReference type="InterPro" id="IPR011249">
    <property type="entry name" value="Metalloenz_LuxS/M16"/>
</dbReference>
<dbReference type="InterPro" id="IPR001431">
    <property type="entry name" value="Pept_M16_Zn_BS"/>
</dbReference>
<dbReference type="PROSITE" id="PS00143">
    <property type="entry name" value="INSULINASE"/>
    <property type="match status" value="1"/>
</dbReference>
<dbReference type="GO" id="GO:0006508">
    <property type="term" value="P:proteolysis"/>
    <property type="evidence" value="ECO:0007669"/>
    <property type="project" value="InterPro"/>
</dbReference>
<protein>
    <recommendedName>
        <fullName evidence="8">Peptidase M16 N-terminal domain-containing protein</fullName>
    </recommendedName>
</protein>
<dbReference type="GO" id="GO:0004222">
    <property type="term" value="F:metalloendopeptidase activity"/>
    <property type="evidence" value="ECO:0007669"/>
    <property type="project" value="InterPro"/>
</dbReference>
<name>A0A6P2D3M2_9BACT</name>
<dbReference type="GO" id="GO:0046872">
    <property type="term" value="F:metal ion binding"/>
    <property type="evidence" value="ECO:0007669"/>
    <property type="project" value="InterPro"/>
</dbReference>
<dbReference type="Gene3D" id="3.30.830.10">
    <property type="entry name" value="Metalloenzyme, LuxS/M16 peptidase-like"/>
    <property type="match status" value="2"/>
</dbReference>
<dbReference type="PANTHER" id="PTHR11851:SF49">
    <property type="entry name" value="MITOCHONDRIAL-PROCESSING PEPTIDASE SUBUNIT ALPHA"/>
    <property type="match status" value="1"/>
</dbReference>
<evidence type="ECO:0000256" key="3">
    <source>
        <dbReference type="RuleBase" id="RU004447"/>
    </source>
</evidence>
<sequence length="418" mass="46489">MPFHSHRLPNGLQIIGETSPSARSVAVGFFVRTGARDETPAEAGVSHFLEHMMFKGTARRTAEQVNLDFDRIGANNNASTSEENTVYYAAVLPEYLPKVVDVLADMLRPSLRQDDFDTEKKVILEEIKLYDDQPDSVMSDHARRIYYKSHPLGNSVLGTLESVGALTRDQMYAYFSRRYAANNIVASAAGNFDWDEFVKLISDACSTWNTDIVGRENRTEWTDAPGGLHVLTREKVQQEYALFVGNGPPADSKMRYAADTVALAVGDYSGSRLYWELVDPGHAESADFGYAENDGSGAIFVSLTCEPDNTAENLARIEKILKDVQRDGITDAELQQAKNKILSRVVRRSERPMGRMMAIASMWTYTGEYRDVDTELANFDAVTQKDIRAYLDAYPIDRTTVVAFGPMTELNGTVGKAV</sequence>
<evidence type="ECO:0000313" key="6">
    <source>
        <dbReference type="EMBL" id="VTR95918.1"/>
    </source>
</evidence>
<dbReference type="PANTHER" id="PTHR11851">
    <property type="entry name" value="METALLOPROTEASE"/>
    <property type="match status" value="1"/>
</dbReference>
<feature type="domain" description="Peptidase M16 C-terminal" evidence="5">
    <location>
        <begin position="166"/>
        <end position="340"/>
    </location>
</feature>
<evidence type="ECO:0000256" key="1">
    <source>
        <dbReference type="ARBA" id="ARBA00001947"/>
    </source>
</evidence>
<comment type="similarity">
    <text evidence="2 3">Belongs to the peptidase M16 family.</text>
</comment>
<evidence type="ECO:0000313" key="7">
    <source>
        <dbReference type="Proteomes" id="UP000464178"/>
    </source>
</evidence>
<dbReference type="Pfam" id="PF00675">
    <property type="entry name" value="Peptidase_M16"/>
    <property type="match status" value="1"/>
</dbReference>
<dbReference type="Proteomes" id="UP000464178">
    <property type="component" value="Chromosome"/>
</dbReference>
<accession>A0A6P2D3M2</accession>
<dbReference type="InterPro" id="IPR007863">
    <property type="entry name" value="Peptidase_M16_C"/>
</dbReference>
<dbReference type="KEGG" id="gms:SOIL9_17960"/>
<dbReference type="AlphaFoldDB" id="A0A6P2D3M2"/>
<evidence type="ECO:0000259" key="4">
    <source>
        <dbReference type="Pfam" id="PF00675"/>
    </source>
</evidence>
<dbReference type="RefSeq" id="WP_162670271.1">
    <property type="nucleotide sequence ID" value="NZ_LR593886.1"/>
</dbReference>
<feature type="domain" description="Peptidase M16 N-terminal" evidence="4">
    <location>
        <begin position="16"/>
        <end position="159"/>
    </location>
</feature>
<gene>
    <name evidence="6" type="ORF">SOIL9_17960</name>
</gene>
<dbReference type="Pfam" id="PF05193">
    <property type="entry name" value="Peptidase_M16_C"/>
    <property type="match status" value="1"/>
</dbReference>